<name>A0A1U8A1Q0_NELNU</name>
<accession>A0A1U8A1Q0</accession>
<proteinExistence type="predicted"/>
<sequence>MSSSTSSTVRRRPVSSTEKEESPNSSLPMKQIPGNYGLPFIGPIKDRLDYFYNQGRDEFFKTRMQKYGSTVFRANMPPGPFMASNPNVVVLLDAVSFPVLFDVSKVEKRDLFTGTYMPSTALTGGYRVCAYLDPSEPNHTKLKRLIFLLLSSRHSKYIPEFHKSFSVLFDNLETEIKNKGEANFNNLNDKTSFDYLLKAYFDKDPAETKIESKGSNYVTKWLFFQLCPLITLGLPKLVSFVEDILLHTFPLPPFLVKSDYMKLYDVFYTSAAALLDEAEKMGLNRKEACHNLLFVTCFNAYGGMKILFPALMKWVGLAGEELHKQLADEIRAAVKAEGGVTLNAIEKMPLTKSAVYEALRIEPPVMFQYGKAKKDLVIESHDAAYEVKKGEMIFGFQPFATKDPKIFDKAEEYIASRFVGEGEKLLKYVFWSNGRETENPTEENKQCPGKDFVVLVARLLLVEFFLRFDTFTVEVSTILLGPSVKVKSLTTARISTP</sequence>
<keyword evidence="6" id="KW-1185">Reference proteome</keyword>
<dbReference type="STRING" id="4432.A0A1U8A1Q0"/>
<dbReference type="GeneID" id="104595821"/>
<dbReference type="GO" id="GO:0020037">
    <property type="term" value="F:heme binding"/>
    <property type="evidence" value="ECO:0007669"/>
    <property type="project" value="InterPro"/>
</dbReference>
<dbReference type="GO" id="GO:0004497">
    <property type="term" value="F:monooxygenase activity"/>
    <property type="evidence" value="ECO:0000318"/>
    <property type="project" value="GO_Central"/>
</dbReference>
<comment type="cofactor">
    <cofactor evidence="5">
        <name>heme</name>
        <dbReference type="ChEBI" id="CHEBI:30413"/>
    </cofactor>
</comment>
<dbReference type="FunFam" id="1.10.630.10:FF:000024">
    <property type="entry name" value="Allene oxide synthase, chloroplastic"/>
    <property type="match status" value="1"/>
</dbReference>
<organism evidence="6 7">
    <name type="scientific">Nelumbo nucifera</name>
    <name type="common">Sacred lotus</name>
    <dbReference type="NCBI Taxonomy" id="4432"/>
    <lineage>
        <taxon>Eukaryota</taxon>
        <taxon>Viridiplantae</taxon>
        <taxon>Streptophyta</taxon>
        <taxon>Embryophyta</taxon>
        <taxon>Tracheophyta</taxon>
        <taxon>Spermatophyta</taxon>
        <taxon>Magnoliopsida</taxon>
        <taxon>Proteales</taxon>
        <taxon>Nelumbonaceae</taxon>
        <taxon>Nelumbo</taxon>
    </lineage>
</organism>
<dbReference type="AlphaFoldDB" id="A0A1U8A1Q0"/>
<evidence type="ECO:0000256" key="2">
    <source>
        <dbReference type="ARBA" id="ARBA00022723"/>
    </source>
</evidence>
<dbReference type="OMA" id="QLPMKPI"/>
<dbReference type="eggNOG" id="ENOG502QV50">
    <property type="taxonomic scope" value="Eukaryota"/>
</dbReference>
<dbReference type="InterPro" id="IPR002403">
    <property type="entry name" value="Cyt_P450_E_grp-IV"/>
</dbReference>
<reference evidence="7" key="1">
    <citation type="submission" date="2025-08" db="UniProtKB">
        <authorList>
            <consortium name="RefSeq"/>
        </authorList>
    </citation>
    <scope>IDENTIFICATION</scope>
</reference>
<dbReference type="Proteomes" id="UP000189703">
    <property type="component" value="Unplaced"/>
</dbReference>
<dbReference type="GO" id="GO:0016705">
    <property type="term" value="F:oxidoreductase activity, acting on paired donors, with incorporation or reduction of molecular oxygen"/>
    <property type="evidence" value="ECO:0007669"/>
    <property type="project" value="InterPro"/>
</dbReference>
<keyword evidence="1 5" id="KW-0349">Heme</keyword>
<feature type="binding site" description="axial binding residue" evidence="5">
    <location>
        <position position="447"/>
    </location>
    <ligand>
        <name>heme</name>
        <dbReference type="ChEBI" id="CHEBI:30413"/>
    </ligand>
    <ligandPart>
        <name>Fe</name>
        <dbReference type="ChEBI" id="CHEBI:18248"/>
    </ligandPart>
</feature>
<dbReference type="InterPro" id="IPR036396">
    <property type="entry name" value="Cyt_P450_sf"/>
</dbReference>
<evidence type="ECO:0000256" key="5">
    <source>
        <dbReference type="PIRSR" id="PIRSR602403-1"/>
    </source>
</evidence>
<dbReference type="KEGG" id="nnu:104595821"/>
<keyword evidence="2 5" id="KW-0479">Metal-binding</keyword>
<dbReference type="GO" id="GO:0019752">
    <property type="term" value="P:carboxylic acid metabolic process"/>
    <property type="evidence" value="ECO:0007669"/>
    <property type="project" value="UniProtKB-ARBA"/>
</dbReference>
<evidence type="ECO:0000256" key="1">
    <source>
        <dbReference type="ARBA" id="ARBA00022617"/>
    </source>
</evidence>
<gene>
    <name evidence="7" type="primary">LOC104595821</name>
</gene>
<keyword evidence="3 5" id="KW-0408">Iron</keyword>
<dbReference type="Pfam" id="PF00067">
    <property type="entry name" value="p450"/>
    <property type="match status" value="1"/>
</dbReference>
<dbReference type="SUPFAM" id="SSF48264">
    <property type="entry name" value="Cytochrome P450"/>
    <property type="match status" value="1"/>
</dbReference>
<protein>
    <submittedName>
        <fullName evidence="7">Allene oxide synthase 1, chloroplastic-like</fullName>
    </submittedName>
</protein>
<dbReference type="OrthoDB" id="2789670at2759"/>
<keyword evidence="4" id="KW-0456">Lyase</keyword>
<dbReference type="GO" id="GO:0016829">
    <property type="term" value="F:lyase activity"/>
    <property type="evidence" value="ECO:0007669"/>
    <property type="project" value="UniProtKB-KW"/>
</dbReference>
<dbReference type="GO" id="GO:0005506">
    <property type="term" value="F:iron ion binding"/>
    <property type="evidence" value="ECO:0007669"/>
    <property type="project" value="InterPro"/>
</dbReference>
<dbReference type="PANTHER" id="PTHR24286:SF302">
    <property type="entry name" value="ALLENE OXIDE SYNTHASE 2"/>
    <property type="match status" value="1"/>
</dbReference>
<dbReference type="InterPro" id="IPR001128">
    <property type="entry name" value="Cyt_P450"/>
</dbReference>
<dbReference type="PRINTS" id="PR00465">
    <property type="entry name" value="EP450IV"/>
</dbReference>
<dbReference type="RefSeq" id="XP_010255030.1">
    <property type="nucleotide sequence ID" value="XM_010256728.1"/>
</dbReference>
<evidence type="ECO:0000313" key="6">
    <source>
        <dbReference type="Proteomes" id="UP000189703"/>
    </source>
</evidence>
<dbReference type="PANTHER" id="PTHR24286">
    <property type="entry name" value="CYTOCHROME P450 26"/>
    <property type="match status" value="1"/>
</dbReference>
<dbReference type="CDD" id="cd11071">
    <property type="entry name" value="CYP74"/>
    <property type="match status" value="1"/>
</dbReference>
<evidence type="ECO:0000256" key="3">
    <source>
        <dbReference type="ARBA" id="ARBA00023004"/>
    </source>
</evidence>
<dbReference type="SMR" id="A0A1U8A1Q0"/>
<evidence type="ECO:0000256" key="4">
    <source>
        <dbReference type="ARBA" id="ARBA00023239"/>
    </source>
</evidence>
<evidence type="ECO:0000313" key="7">
    <source>
        <dbReference type="RefSeq" id="XP_010255030.1"/>
    </source>
</evidence>
<dbReference type="Gene3D" id="1.10.630.10">
    <property type="entry name" value="Cytochrome P450"/>
    <property type="match status" value="1"/>
</dbReference>